<evidence type="ECO:0000256" key="1">
    <source>
        <dbReference type="SAM" id="Phobius"/>
    </source>
</evidence>
<dbReference type="Pfam" id="PF18895">
    <property type="entry name" value="T4SS_pilin"/>
    <property type="match status" value="1"/>
</dbReference>
<keyword evidence="1" id="KW-0472">Membrane</keyword>
<reference evidence="3 4" key="1">
    <citation type="journal article" date="2016" name="Nat. Commun.">
        <title>Thousands of microbial genomes shed light on interconnected biogeochemical processes in an aquifer system.</title>
        <authorList>
            <person name="Anantharaman K."/>
            <person name="Brown C.T."/>
            <person name="Hug L.A."/>
            <person name="Sharon I."/>
            <person name="Castelle C.J."/>
            <person name="Probst A.J."/>
            <person name="Thomas B.C."/>
            <person name="Singh A."/>
            <person name="Wilkins M.J."/>
            <person name="Karaoz U."/>
            <person name="Brodie E.L."/>
            <person name="Williams K.H."/>
            <person name="Hubbard S.S."/>
            <person name="Banfield J.F."/>
        </authorList>
    </citation>
    <scope>NUCLEOTIDE SEQUENCE [LARGE SCALE GENOMIC DNA]</scope>
</reference>
<dbReference type="Proteomes" id="UP000176650">
    <property type="component" value="Unassembled WGS sequence"/>
</dbReference>
<keyword evidence="2" id="KW-0732">Signal</keyword>
<evidence type="ECO:0000313" key="4">
    <source>
        <dbReference type="Proteomes" id="UP000176650"/>
    </source>
</evidence>
<feature type="chain" id="PRO_5009517980" evidence="2">
    <location>
        <begin position="17"/>
        <end position="118"/>
    </location>
</feature>
<dbReference type="AlphaFoldDB" id="A0A1F5BV35"/>
<accession>A0A1F5BV35</accession>
<comment type="caution">
    <text evidence="3">The sequence shown here is derived from an EMBL/GenBank/DDBJ whole genome shotgun (WGS) entry which is preliminary data.</text>
</comment>
<name>A0A1F5BV35_9BACT</name>
<sequence>MFVFALALSLSSVAFAQAPTSTITPPGFSDTNLGTVGNITSTATLVNTIMGLVGWVAWVVGLLAVLMGLYSGILFITAGGNAETITKARNILLYSIVGIAVAVLAFGLVAVSRSVFGI</sequence>
<feature type="transmembrane region" description="Helical" evidence="1">
    <location>
        <begin position="91"/>
        <end position="111"/>
    </location>
</feature>
<dbReference type="InterPro" id="IPR043993">
    <property type="entry name" value="T4SS_pilin"/>
</dbReference>
<feature type="transmembrane region" description="Helical" evidence="1">
    <location>
        <begin position="55"/>
        <end position="79"/>
    </location>
</feature>
<organism evidence="3 4">
    <name type="scientific">Candidatus Azambacteria bacterium RIFCSPLOWO2_01_FULL_46_25</name>
    <dbReference type="NCBI Taxonomy" id="1797298"/>
    <lineage>
        <taxon>Bacteria</taxon>
        <taxon>Candidatus Azamiibacteriota</taxon>
    </lineage>
</organism>
<dbReference type="STRING" id="1797298.A2988_03005"/>
<proteinExistence type="predicted"/>
<evidence type="ECO:0000313" key="3">
    <source>
        <dbReference type="EMBL" id="OGD34467.1"/>
    </source>
</evidence>
<evidence type="ECO:0000256" key="2">
    <source>
        <dbReference type="SAM" id="SignalP"/>
    </source>
</evidence>
<gene>
    <name evidence="3" type="ORF">A2988_03005</name>
</gene>
<keyword evidence="1" id="KW-0812">Transmembrane</keyword>
<feature type="signal peptide" evidence="2">
    <location>
        <begin position="1"/>
        <end position="16"/>
    </location>
</feature>
<keyword evidence="1" id="KW-1133">Transmembrane helix</keyword>
<protein>
    <submittedName>
        <fullName evidence="3">Uncharacterized protein</fullName>
    </submittedName>
</protein>
<dbReference type="EMBL" id="MEYS01000001">
    <property type="protein sequence ID" value="OGD34467.1"/>
    <property type="molecule type" value="Genomic_DNA"/>
</dbReference>